<proteinExistence type="predicted"/>
<dbReference type="InterPro" id="IPR000608">
    <property type="entry name" value="UBC"/>
</dbReference>
<sequence>MDPEISTSESTSKINEDAEMDGAVDKLCKGVWDYIFLPSRCAYHMAEEAYIINKSRLDRQEGSWSSPSRFLAFSEKYKSKFKEFMEWYSRDGVYPIKDVLPVPDPDAFLYDDDDDAVPVVVDDDEDVLEKYGNFKRFDIVTDYTDHLFATSPMEKASVFSAERIQNERRMLEEQLPETIFVRAYKHRMDILRAVIIGPKGTPYHDGLFFFDVYFPQDYPARPPDHVLNADPLFHQPGFLEPGSGPSMVAEYFSLLYNEDVLIKSLKIMIHIMNNQPKNFEAFVVGHFRNRALDILKACKAYMDGLQVGCIVGNKDSCCSKEFPNDVASCIPDLIYHLKKIGATEADSFIPQSAPTADDGSDEDLNDGAFGGKRPSMLVSIKSDDSMYLCLTDYCFCFDFWGSKMKLPDPDSSK</sequence>
<dbReference type="PANTHER" id="PTHR46116:SF41">
    <property type="entry name" value="UBIQUITIN-CONJUGATING ENZYME E2 25-RELATED"/>
    <property type="match status" value="1"/>
</dbReference>
<dbReference type="PROSITE" id="PS50127">
    <property type="entry name" value="UBC_2"/>
    <property type="match status" value="1"/>
</dbReference>
<protein>
    <recommendedName>
        <fullName evidence="3">UBC core domain-containing protein</fullName>
    </recommendedName>
</protein>
<organism evidence="4 5">
    <name type="scientific">Deinandra increscens subsp. villosa</name>
    <dbReference type="NCBI Taxonomy" id="3103831"/>
    <lineage>
        <taxon>Eukaryota</taxon>
        <taxon>Viridiplantae</taxon>
        <taxon>Streptophyta</taxon>
        <taxon>Embryophyta</taxon>
        <taxon>Tracheophyta</taxon>
        <taxon>Spermatophyta</taxon>
        <taxon>Magnoliopsida</taxon>
        <taxon>eudicotyledons</taxon>
        <taxon>Gunneridae</taxon>
        <taxon>Pentapetalae</taxon>
        <taxon>asterids</taxon>
        <taxon>campanulids</taxon>
        <taxon>Asterales</taxon>
        <taxon>Asteraceae</taxon>
        <taxon>Asteroideae</taxon>
        <taxon>Heliantheae alliance</taxon>
        <taxon>Madieae</taxon>
        <taxon>Madiinae</taxon>
        <taxon>Deinandra</taxon>
    </lineage>
</organism>
<evidence type="ECO:0000313" key="5">
    <source>
        <dbReference type="Proteomes" id="UP001408789"/>
    </source>
</evidence>
<evidence type="ECO:0000259" key="3">
    <source>
        <dbReference type="PROSITE" id="PS50127"/>
    </source>
</evidence>
<name>A0AAP0HBU8_9ASTR</name>
<gene>
    <name evidence="4" type="ORF">SSX86_005405</name>
</gene>
<dbReference type="PANTHER" id="PTHR46116">
    <property type="entry name" value="(E3-INDEPENDENT) E2 UBIQUITIN-CONJUGATING ENZYME"/>
    <property type="match status" value="1"/>
</dbReference>
<keyword evidence="5" id="KW-1185">Reference proteome</keyword>
<accession>A0AAP0HBU8</accession>
<reference evidence="4 5" key="1">
    <citation type="submission" date="2024-04" db="EMBL/GenBank/DDBJ databases">
        <title>The reference genome of an endangered Asteraceae, Deinandra increscens subsp. villosa, native to the Central Coast of California.</title>
        <authorList>
            <person name="Guilliams M."/>
            <person name="Hasenstab-Lehman K."/>
            <person name="Meyer R."/>
            <person name="Mcevoy S."/>
        </authorList>
    </citation>
    <scope>NUCLEOTIDE SEQUENCE [LARGE SCALE GENOMIC DNA]</scope>
    <source>
        <tissue evidence="4">Leaf</tissue>
    </source>
</reference>
<dbReference type="Gene3D" id="3.10.110.10">
    <property type="entry name" value="Ubiquitin Conjugating Enzyme"/>
    <property type="match status" value="2"/>
</dbReference>
<dbReference type="AlphaFoldDB" id="A0AAP0HBU8"/>
<dbReference type="SUPFAM" id="SSF54495">
    <property type="entry name" value="UBC-like"/>
    <property type="match status" value="1"/>
</dbReference>
<evidence type="ECO:0000256" key="1">
    <source>
        <dbReference type="ARBA" id="ARBA00022679"/>
    </source>
</evidence>
<comment type="caution">
    <text evidence="4">The sequence shown here is derived from an EMBL/GenBank/DDBJ whole genome shotgun (WGS) entry which is preliminary data.</text>
</comment>
<dbReference type="Proteomes" id="UP001408789">
    <property type="component" value="Unassembled WGS sequence"/>
</dbReference>
<dbReference type="InterPro" id="IPR016135">
    <property type="entry name" value="UBQ-conjugating_enzyme/RWD"/>
</dbReference>
<evidence type="ECO:0000313" key="4">
    <source>
        <dbReference type="EMBL" id="KAK9077070.1"/>
    </source>
</evidence>
<evidence type="ECO:0000256" key="2">
    <source>
        <dbReference type="ARBA" id="ARBA00022786"/>
    </source>
</evidence>
<feature type="domain" description="UBC core" evidence="3">
    <location>
        <begin position="159"/>
        <end position="306"/>
    </location>
</feature>
<keyword evidence="2" id="KW-0833">Ubl conjugation pathway</keyword>
<dbReference type="Pfam" id="PF00179">
    <property type="entry name" value="UQ_con"/>
    <property type="match status" value="1"/>
</dbReference>
<keyword evidence="1" id="KW-0808">Transferase</keyword>
<dbReference type="EMBL" id="JBCNJP010000007">
    <property type="protein sequence ID" value="KAK9077070.1"/>
    <property type="molecule type" value="Genomic_DNA"/>
</dbReference>
<dbReference type="GO" id="GO:0061631">
    <property type="term" value="F:ubiquitin conjugating enzyme activity"/>
    <property type="evidence" value="ECO:0007669"/>
    <property type="project" value="TreeGrafter"/>
</dbReference>